<evidence type="ECO:0000313" key="2">
    <source>
        <dbReference type="EMBL" id="PXF48411.1"/>
    </source>
</evidence>
<feature type="region of interest" description="Disordered" evidence="1">
    <location>
        <begin position="131"/>
        <end position="227"/>
    </location>
</feature>
<proteinExistence type="predicted"/>
<feature type="region of interest" description="Disordered" evidence="1">
    <location>
        <begin position="20"/>
        <end position="41"/>
    </location>
</feature>
<evidence type="ECO:0000256" key="1">
    <source>
        <dbReference type="SAM" id="MobiDB-lite"/>
    </source>
</evidence>
<keyword evidence="3" id="KW-1185">Reference proteome</keyword>
<evidence type="ECO:0000313" key="3">
    <source>
        <dbReference type="Proteomes" id="UP000247409"/>
    </source>
</evidence>
<name>A0A2V3J1U5_9FLOR</name>
<accession>A0A2V3J1U5</accession>
<sequence length="227" mass="24931">MLAQSRPVISAHTFVSAHEIANGGHSSSPGQESDPGPQDVHSERHIISQSFQFAVAVMLVVKHGSEPPGQIKFDTEAFLSVIQHKWASGDISTQQLIQIIQQFINQYAPLAFSFDFLENFKVCYGYNQDERQSETNPLNMKRKTPDPAESQGESPASEQSSSPLAKKPRVDPQPVPSSGAKPVGASKPKHNDPNPFPMTNGAPYMQGTRYSSEECDKTMFVTAPTFR</sequence>
<organism evidence="2 3">
    <name type="scientific">Gracilariopsis chorda</name>
    <dbReference type="NCBI Taxonomy" id="448386"/>
    <lineage>
        <taxon>Eukaryota</taxon>
        <taxon>Rhodophyta</taxon>
        <taxon>Florideophyceae</taxon>
        <taxon>Rhodymeniophycidae</taxon>
        <taxon>Gracilariales</taxon>
        <taxon>Gracilariaceae</taxon>
        <taxon>Gracilariopsis</taxon>
    </lineage>
</organism>
<protein>
    <submittedName>
        <fullName evidence="2">Uncharacterized protein</fullName>
    </submittedName>
</protein>
<comment type="caution">
    <text evidence="2">The sequence shown here is derived from an EMBL/GenBank/DDBJ whole genome shotgun (WGS) entry which is preliminary data.</text>
</comment>
<dbReference type="EMBL" id="NBIV01000014">
    <property type="protein sequence ID" value="PXF48411.1"/>
    <property type="molecule type" value="Genomic_DNA"/>
</dbReference>
<dbReference type="AlphaFoldDB" id="A0A2V3J1U5"/>
<reference evidence="2 3" key="1">
    <citation type="journal article" date="2018" name="Mol. Biol. Evol.">
        <title>Analysis of the draft genome of the red seaweed Gracilariopsis chorda provides insights into genome size evolution in Rhodophyta.</title>
        <authorList>
            <person name="Lee J."/>
            <person name="Yang E.C."/>
            <person name="Graf L."/>
            <person name="Yang J.H."/>
            <person name="Qiu H."/>
            <person name="Zel Zion U."/>
            <person name="Chan C.X."/>
            <person name="Stephens T.G."/>
            <person name="Weber A.P.M."/>
            <person name="Boo G.H."/>
            <person name="Boo S.M."/>
            <person name="Kim K.M."/>
            <person name="Shin Y."/>
            <person name="Jung M."/>
            <person name="Lee S.J."/>
            <person name="Yim H.S."/>
            <person name="Lee J.H."/>
            <person name="Bhattacharya D."/>
            <person name="Yoon H.S."/>
        </authorList>
    </citation>
    <scope>NUCLEOTIDE SEQUENCE [LARGE SCALE GENOMIC DNA]</scope>
    <source>
        <strain evidence="2 3">SKKU-2015</strain>
        <tissue evidence="2">Whole body</tissue>
    </source>
</reference>
<feature type="compositionally biased region" description="Polar residues" evidence="1">
    <location>
        <begin position="151"/>
        <end position="163"/>
    </location>
</feature>
<dbReference type="Proteomes" id="UP000247409">
    <property type="component" value="Unassembled WGS sequence"/>
</dbReference>
<gene>
    <name evidence="2" type="ORF">BWQ96_01871</name>
</gene>